<evidence type="ECO:0008006" key="3">
    <source>
        <dbReference type="Google" id="ProtNLM"/>
    </source>
</evidence>
<dbReference type="EMBL" id="OZ034820">
    <property type="protein sequence ID" value="CAL1399875.1"/>
    <property type="molecule type" value="Genomic_DNA"/>
</dbReference>
<keyword evidence="2" id="KW-1185">Reference proteome</keyword>
<dbReference type="AlphaFoldDB" id="A0AAV2FR09"/>
<gene>
    <name evidence="1" type="ORF">LTRI10_LOCUS40041</name>
</gene>
<evidence type="ECO:0000313" key="2">
    <source>
        <dbReference type="Proteomes" id="UP001497516"/>
    </source>
</evidence>
<reference evidence="1 2" key="1">
    <citation type="submission" date="2024-04" db="EMBL/GenBank/DDBJ databases">
        <authorList>
            <person name="Fracassetti M."/>
        </authorList>
    </citation>
    <scope>NUCLEOTIDE SEQUENCE [LARGE SCALE GENOMIC DNA]</scope>
</reference>
<protein>
    <recommendedName>
        <fullName evidence="3">Dirigent protein</fullName>
    </recommendedName>
</protein>
<organism evidence="1 2">
    <name type="scientific">Linum trigynum</name>
    <dbReference type="NCBI Taxonomy" id="586398"/>
    <lineage>
        <taxon>Eukaryota</taxon>
        <taxon>Viridiplantae</taxon>
        <taxon>Streptophyta</taxon>
        <taxon>Embryophyta</taxon>
        <taxon>Tracheophyta</taxon>
        <taxon>Spermatophyta</taxon>
        <taxon>Magnoliopsida</taxon>
        <taxon>eudicotyledons</taxon>
        <taxon>Gunneridae</taxon>
        <taxon>Pentapetalae</taxon>
        <taxon>rosids</taxon>
        <taxon>fabids</taxon>
        <taxon>Malpighiales</taxon>
        <taxon>Linaceae</taxon>
        <taxon>Linum</taxon>
    </lineage>
</organism>
<name>A0AAV2FR09_9ROSI</name>
<dbReference type="Proteomes" id="UP001497516">
    <property type="component" value="Chromosome 7"/>
</dbReference>
<proteinExistence type="predicted"/>
<evidence type="ECO:0000313" key="1">
    <source>
        <dbReference type="EMBL" id="CAL1399875.1"/>
    </source>
</evidence>
<sequence length="132" mass="13834">MPISDAVTVNLTPIYVAGIAGVKLTFAAVSSSNVSSLLVEADWLLTFGSVMSKHYDVVEASVLYDDFDGGSQLKEVAAGRLSSFDVVWPELTFSIGLKAAAAGDGGSVLGDVVDGTTGRCDNSSIFVYYFYS</sequence>
<accession>A0AAV2FR09</accession>